<evidence type="ECO:0000313" key="2">
    <source>
        <dbReference type="EMBL" id="KKK63244.1"/>
    </source>
</evidence>
<accession>A0A0F8Z9V8</accession>
<dbReference type="InterPro" id="IPR038062">
    <property type="entry name" value="ScdA-like_N_sf"/>
</dbReference>
<organism evidence="2">
    <name type="scientific">marine sediment metagenome</name>
    <dbReference type="NCBI Taxonomy" id="412755"/>
    <lineage>
        <taxon>unclassified sequences</taxon>
        <taxon>metagenomes</taxon>
        <taxon>ecological metagenomes</taxon>
    </lineage>
</organism>
<reference evidence="2" key="1">
    <citation type="journal article" date="2015" name="Nature">
        <title>Complex archaea that bridge the gap between prokaryotes and eukaryotes.</title>
        <authorList>
            <person name="Spang A."/>
            <person name="Saw J.H."/>
            <person name="Jorgensen S.L."/>
            <person name="Zaremba-Niedzwiedzka K."/>
            <person name="Martijn J."/>
            <person name="Lind A.E."/>
            <person name="van Eijk R."/>
            <person name="Schleper C."/>
            <person name="Guy L."/>
            <person name="Ettema T.J."/>
        </authorList>
    </citation>
    <scope>NUCLEOTIDE SEQUENCE</scope>
</reference>
<dbReference type="Gene3D" id="1.10.3910.10">
    <property type="entry name" value="SP0561-like"/>
    <property type="match status" value="1"/>
</dbReference>
<evidence type="ECO:0000259" key="1">
    <source>
        <dbReference type="Pfam" id="PF08984"/>
    </source>
</evidence>
<name>A0A0F8Z9V8_9ZZZZ</name>
<dbReference type="Pfam" id="PF08984">
    <property type="entry name" value="DUF1858"/>
    <property type="match status" value="1"/>
</dbReference>
<feature type="domain" description="DUF1858" evidence="1">
    <location>
        <begin position="4"/>
        <end position="61"/>
    </location>
</feature>
<dbReference type="InterPro" id="IPR015077">
    <property type="entry name" value="DUF1858"/>
</dbReference>
<dbReference type="SUPFAM" id="SSF140683">
    <property type="entry name" value="SP0561-like"/>
    <property type="match status" value="1"/>
</dbReference>
<protein>
    <recommendedName>
        <fullName evidence="1">DUF1858 domain-containing protein</fullName>
    </recommendedName>
</protein>
<gene>
    <name evidence="2" type="ORF">LCGC14_2996250</name>
</gene>
<sequence length="74" mass="8408">MNEIDVNKTLYELTVQYPELIDILADLGFMGVKNPIVRKTLGKKTSLREGCKKQGKNLDEVKAKLEKKGFKVLQ</sequence>
<dbReference type="AlphaFoldDB" id="A0A0F8Z9V8"/>
<proteinExistence type="predicted"/>
<comment type="caution">
    <text evidence="2">The sequence shown here is derived from an EMBL/GenBank/DDBJ whole genome shotgun (WGS) entry which is preliminary data.</text>
</comment>
<dbReference type="EMBL" id="LAZR01061606">
    <property type="protein sequence ID" value="KKK63244.1"/>
    <property type="molecule type" value="Genomic_DNA"/>
</dbReference>